<sequence>MLAKYHGFTLIELIIVIVILGVIAVIAAPKFIDVSVDARIAKLESLAGSMRTAANLANYKAEIDNKTDCASDPTIEMGGQTITLRCGYPCPHPSGIARAVTADDDSYQWIGGNCAGQLGAIDVRLRNAQDPSDCRVRYTSARSDRAARVEIFSDGC</sequence>
<dbReference type="RefSeq" id="WP_284217664.1">
    <property type="nucleotide sequence ID" value="NZ_BSOT01000006.1"/>
</dbReference>
<keyword evidence="1" id="KW-0812">Transmembrane</keyword>
<accession>A0AA37SZM1</accession>
<comment type="caution">
    <text evidence="2">The sequence shown here is derived from an EMBL/GenBank/DDBJ whole genome shotgun (WGS) entry which is preliminary data.</text>
</comment>
<gene>
    <name evidence="2" type="ORF">GCM10007852_22120</name>
</gene>
<reference evidence="2" key="2">
    <citation type="submission" date="2023-01" db="EMBL/GenBank/DDBJ databases">
        <title>Draft genome sequence of Agaribacter marinus strain NBRC 110023.</title>
        <authorList>
            <person name="Sun Q."/>
            <person name="Mori K."/>
        </authorList>
    </citation>
    <scope>NUCLEOTIDE SEQUENCE</scope>
    <source>
        <strain evidence="2">NBRC 110023</strain>
    </source>
</reference>
<keyword evidence="1" id="KW-1133">Transmembrane helix</keyword>
<dbReference type="Proteomes" id="UP001156601">
    <property type="component" value="Unassembled WGS sequence"/>
</dbReference>
<dbReference type="Gene3D" id="3.30.700.10">
    <property type="entry name" value="Glycoprotein, Type 4 Pilin"/>
    <property type="match status" value="1"/>
</dbReference>
<proteinExistence type="predicted"/>
<dbReference type="NCBIfam" id="TIGR02532">
    <property type="entry name" value="IV_pilin_GFxxxE"/>
    <property type="match status" value="1"/>
</dbReference>
<keyword evidence="1" id="KW-0472">Membrane</keyword>
<dbReference type="SUPFAM" id="SSF54523">
    <property type="entry name" value="Pili subunits"/>
    <property type="match status" value="1"/>
</dbReference>
<reference evidence="2" key="1">
    <citation type="journal article" date="2014" name="Int. J. Syst. Evol. Microbiol.">
        <title>Complete genome sequence of Corynebacterium casei LMG S-19264T (=DSM 44701T), isolated from a smear-ripened cheese.</title>
        <authorList>
            <consortium name="US DOE Joint Genome Institute (JGI-PGF)"/>
            <person name="Walter F."/>
            <person name="Albersmeier A."/>
            <person name="Kalinowski J."/>
            <person name="Ruckert C."/>
        </authorList>
    </citation>
    <scope>NUCLEOTIDE SEQUENCE</scope>
    <source>
        <strain evidence="2">NBRC 110023</strain>
    </source>
</reference>
<dbReference type="Pfam" id="PF07963">
    <property type="entry name" value="N_methyl"/>
    <property type="match status" value="1"/>
</dbReference>
<feature type="transmembrane region" description="Helical" evidence="1">
    <location>
        <begin position="7"/>
        <end position="28"/>
    </location>
</feature>
<keyword evidence="3" id="KW-1185">Reference proteome</keyword>
<evidence type="ECO:0008006" key="4">
    <source>
        <dbReference type="Google" id="ProtNLM"/>
    </source>
</evidence>
<dbReference type="EMBL" id="BSOT01000006">
    <property type="protein sequence ID" value="GLR71304.1"/>
    <property type="molecule type" value="Genomic_DNA"/>
</dbReference>
<dbReference type="PROSITE" id="PS00409">
    <property type="entry name" value="PROKAR_NTER_METHYL"/>
    <property type="match status" value="1"/>
</dbReference>
<dbReference type="InterPro" id="IPR045584">
    <property type="entry name" value="Pilin-like"/>
</dbReference>
<name>A0AA37SZM1_9ALTE</name>
<dbReference type="InterPro" id="IPR012902">
    <property type="entry name" value="N_methyl_site"/>
</dbReference>
<evidence type="ECO:0000313" key="3">
    <source>
        <dbReference type="Proteomes" id="UP001156601"/>
    </source>
</evidence>
<evidence type="ECO:0000313" key="2">
    <source>
        <dbReference type="EMBL" id="GLR71304.1"/>
    </source>
</evidence>
<organism evidence="2 3">
    <name type="scientific">Agaribacter marinus</name>
    <dbReference type="NCBI Taxonomy" id="1431249"/>
    <lineage>
        <taxon>Bacteria</taxon>
        <taxon>Pseudomonadati</taxon>
        <taxon>Pseudomonadota</taxon>
        <taxon>Gammaproteobacteria</taxon>
        <taxon>Alteromonadales</taxon>
        <taxon>Alteromonadaceae</taxon>
        <taxon>Agaribacter</taxon>
    </lineage>
</organism>
<evidence type="ECO:0000256" key="1">
    <source>
        <dbReference type="SAM" id="Phobius"/>
    </source>
</evidence>
<dbReference type="AlphaFoldDB" id="A0AA37SZM1"/>
<protein>
    <recommendedName>
        <fullName evidence="4">Prepilin-type N-terminal cleavage/methylation domain-containing protein</fullName>
    </recommendedName>
</protein>